<accession>A0A5C6Z2T0</accession>
<evidence type="ECO:0000313" key="1">
    <source>
        <dbReference type="EMBL" id="TXD74457.1"/>
    </source>
</evidence>
<comment type="caution">
    <text evidence="1">The sequence shown here is derived from an EMBL/GenBank/DDBJ whole genome shotgun (WGS) entry which is preliminary data.</text>
</comment>
<dbReference type="AlphaFoldDB" id="A0A5C6Z2T0"/>
<protein>
    <submittedName>
        <fullName evidence="1">Uncharacterized protein</fullName>
    </submittedName>
</protein>
<keyword evidence="2" id="KW-1185">Reference proteome</keyword>
<sequence>MCGTKPTKITLTIGATTANPFPPTLTDDGGFTSITEPGDKNTVTLVSPGNIMIWKKSEDVSKIIAIVETGGDDVFSSNPTLQPDGTWQAVVGNFPAGNEKSYSIVYAVSGAPCDCYCQDPVMKINPQQ</sequence>
<proteinExistence type="predicted"/>
<dbReference type="EMBL" id="VORT01000002">
    <property type="protein sequence ID" value="TXD74457.1"/>
    <property type="molecule type" value="Genomic_DNA"/>
</dbReference>
<reference evidence="1 2" key="1">
    <citation type="submission" date="2019-08" db="EMBL/GenBank/DDBJ databases">
        <title>Genome of Aequorivita antarctica SW49 (type strain).</title>
        <authorList>
            <person name="Bowman J.P."/>
        </authorList>
    </citation>
    <scope>NUCLEOTIDE SEQUENCE [LARGE SCALE GENOMIC DNA]</scope>
    <source>
        <strain evidence="1 2">SW49</strain>
    </source>
</reference>
<evidence type="ECO:0000313" key="2">
    <source>
        <dbReference type="Proteomes" id="UP000321497"/>
    </source>
</evidence>
<organism evidence="1 2">
    <name type="scientific">Aequorivita antarctica</name>
    <dbReference type="NCBI Taxonomy" id="153266"/>
    <lineage>
        <taxon>Bacteria</taxon>
        <taxon>Pseudomonadati</taxon>
        <taxon>Bacteroidota</taxon>
        <taxon>Flavobacteriia</taxon>
        <taxon>Flavobacteriales</taxon>
        <taxon>Flavobacteriaceae</taxon>
        <taxon>Aequorivita</taxon>
    </lineage>
</organism>
<name>A0A5C6Z2T0_9FLAO</name>
<dbReference type="RefSeq" id="WP_111843885.1">
    <property type="nucleotide sequence ID" value="NZ_UEGI01000003.1"/>
</dbReference>
<dbReference type="Proteomes" id="UP000321497">
    <property type="component" value="Unassembled WGS sequence"/>
</dbReference>
<gene>
    <name evidence="1" type="ORF">ESU54_04190</name>
</gene>